<evidence type="ECO:0000256" key="13">
    <source>
        <dbReference type="ARBA" id="ARBA00023128"/>
    </source>
</evidence>
<evidence type="ECO:0000256" key="3">
    <source>
        <dbReference type="ARBA" id="ARBA00021096"/>
    </source>
</evidence>
<evidence type="ECO:0000256" key="6">
    <source>
        <dbReference type="ARBA" id="ARBA00022692"/>
    </source>
</evidence>
<feature type="transmembrane region" description="Helical" evidence="16">
    <location>
        <begin position="331"/>
        <end position="349"/>
    </location>
</feature>
<evidence type="ECO:0000259" key="19">
    <source>
        <dbReference type="Pfam" id="PF00662"/>
    </source>
</evidence>
<keyword evidence="6 16" id="KW-0812">Transmembrane</keyword>
<geneLocation type="mitochondrion" evidence="21"/>
<accession>A0A0B4R6V6</accession>
<keyword evidence="14 16" id="KW-0472">Membrane</keyword>
<proteinExistence type="inferred from homology"/>
<feature type="domain" description="NADH dehydrogenase subunit 5 C-terminal" evidence="20">
    <location>
        <begin position="420"/>
        <end position="567"/>
    </location>
</feature>
<feature type="transmembrane region" description="Helical" evidence="16">
    <location>
        <begin position="404"/>
        <end position="427"/>
    </location>
</feature>
<evidence type="ECO:0000259" key="18">
    <source>
        <dbReference type="Pfam" id="PF00361"/>
    </source>
</evidence>
<dbReference type="InterPro" id="IPR001516">
    <property type="entry name" value="Proton_antipo_N"/>
</dbReference>
<dbReference type="Gene3D" id="1.20.5.2700">
    <property type="match status" value="1"/>
</dbReference>
<evidence type="ECO:0000256" key="15">
    <source>
        <dbReference type="ARBA" id="ARBA00049551"/>
    </source>
</evidence>
<dbReference type="CTD" id="4540"/>
<keyword evidence="7" id="KW-0999">Mitochondrion inner membrane</keyword>
<evidence type="ECO:0000256" key="16">
    <source>
        <dbReference type="RuleBase" id="RU003404"/>
    </source>
</evidence>
<evidence type="ECO:0000256" key="10">
    <source>
        <dbReference type="ARBA" id="ARBA00022989"/>
    </source>
</evidence>
<keyword evidence="11 16" id="KW-0520">NAD</keyword>
<dbReference type="PRINTS" id="PR01434">
    <property type="entry name" value="NADHDHGNASE5"/>
</dbReference>
<dbReference type="GO" id="GO:0008137">
    <property type="term" value="F:NADH dehydrogenase (ubiquinone) activity"/>
    <property type="evidence" value="ECO:0007669"/>
    <property type="project" value="UniProtKB-EC"/>
</dbReference>
<evidence type="ECO:0000256" key="12">
    <source>
        <dbReference type="ARBA" id="ARBA00023075"/>
    </source>
</evidence>
<dbReference type="NCBIfam" id="NF005141">
    <property type="entry name" value="PRK06590.1"/>
    <property type="match status" value="1"/>
</dbReference>
<dbReference type="GeneID" id="22908879"/>
<evidence type="ECO:0000256" key="1">
    <source>
        <dbReference type="ARBA" id="ARBA00004448"/>
    </source>
</evidence>
<dbReference type="GO" id="GO:0003954">
    <property type="term" value="F:NADH dehydrogenase activity"/>
    <property type="evidence" value="ECO:0007669"/>
    <property type="project" value="TreeGrafter"/>
</dbReference>
<keyword evidence="17" id="KW-0732">Signal</keyword>
<evidence type="ECO:0000256" key="5">
    <source>
        <dbReference type="ARBA" id="ARBA00022660"/>
    </source>
</evidence>
<dbReference type="GO" id="GO:0005743">
    <property type="term" value="C:mitochondrial inner membrane"/>
    <property type="evidence" value="ECO:0007669"/>
    <property type="project" value="UniProtKB-SubCell"/>
</dbReference>
<comment type="catalytic activity">
    <reaction evidence="15 16">
        <text>a ubiquinone + NADH + 5 H(+)(in) = a ubiquinol + NAD(+) + 4 H(+)(out)</text>
        <dbReference type="Rhea" id="RHEA:29091"/>
        <dbReference type="Rhea" id="RHEA-COMP:9565"/>
        <dbReference type="Rhea" id="RHEA-COMP:9566"/>
        <dbReference type="ChEBI" id="CHEBI:15378"/>
        <dbReference type="ChEBI" id="CHEBI:16389"/>
        <dbReference type="ChEBI" id="CHEBI:17976"/>
        <dbReference type="ChEBI" id="CHEBI:57540"/>
        <dbReference type="ChEBI" id="CHEBI:57945"/>
        <dbReference type="EC" id="7.1.1.2"/>
    </reaction>
</comment>
<evidence type="ECO:0000256" key="17">
    <source>
        <dbReference type="SAM" id="SignalP"/>
    </source>
</evidence>
<dbReference type="Pfam" id="PF00662">
    <property type="entry name" value="Proton_antipo_N"/>
    <property type="match status" value="1"/>
</dbReference>
<feature type="chain" id="PRO_5002107863" description="NADH-ubiquinone oxidoreductase chain 5" evidence="17">
    <location>
        <begin position="20"/>
        <end position="623"/>
    </location>
</feature>
<dbReference type="PANTHER" id="PTHR42829:SF2">
    <property type="entry name" value="NADH-UBIQUINONE OXIDOREDUCTASE CHAIN 5"/>
    <property type="match status" value="1"/>
</dbReference>
<dbReference type="NCBIfam" id="TIGR01974">
    <property type="entry name" value="NDH_I_L"/>
    <property type="match status" value="1"/>
</dbReference>
<dbReference type="PANTHER" id="PTHR42829">
    <property type="entry name" value="NADH-UBIQUINONE OXIDOREDUCTASE CHAIN 5"/>
    <property type="match status" value="1"/>
</dbReference>
<feature type="transmembrane region" description="Helical" evidence="16">
    <location>
        <begin position="361"/>
        <end position="384"/>
    </location>
</feature>
<feature type="transmembrane region" description="Helical" evidence="16">
    <location>
        <begin position="602"/>
        <end position="621"/>
    </location>
</feature>
<dbReference type="EMBL" id="KM015351">
    <property type="protein sequence ID" value="AIX11469.1"/>
    <property type="molecule type" value="Genomic_DNA"/>
</dbReference>
<keyword evidence="4 16" id="KW-0813">Transport</keyword>
<organism evidence="21">
    <name type="scientific">Narella hawaiiensis</name>
    <name type="common">Soft coral</name>
    <dbReference type="NCBI Taxonomy" id="1239274"/>
    <lineage>
        <taxon>Eukaryota</taxon>
        <taxon>Metazoa</taxon>
        <taxon>Cnidaria</taxon>
        <taxon>Anthozoa</taxon>
        <taxon>Octocorallia</taxon>
        <taxon>Scleralcyonacea</taxon>
        <taxon>Primnoidae</taxon>
        <taxon>Narella</taxon>
    </lineage>
</organism>
<dbReference type="InterPro" id="IPR003945">
    <property type="entry name" value="NU5C-like"/>
</dbReference>
<feature type="transmembrane region" description="Helical" evidence="16">
    <location>
        <begin position="198"/>
        <end position="220"/>
    </location>
</feature>
<gene>
    <name evidence="21" type="primary">ND5</name>
</gene>
<dbReference type="RefSeq" id="YP_009115602.1">
    <property type="nucleotide sequence ID" value="NC_026192.1"/>
</dbReference>
<reference evidence="21" key="1">
    <citation type="journal article" date="2014" name="Genome Biol. Evol.">
        <title>Octocoral mitochondrial genomes provide insights into the phylogenetic history of gene order rearrangements, order reversals, and cnidarian phylogenetics.</title>
        <authorList>
            <person name="Figueroa D.F."/>
            <person name="Baco A.R."/>
        </authorList>
    </citation>
    <scope>NUCLEOTIDE SEQUENCE</scope>
</reference>
<keyword evidence="12 16" id="KW-0830">Ubiquinone</keyword>
<dbReference type="InterPro" id="IPR010934">
    <property type="entry name" value="NADH_DH_su5_C"/>
</dbReference>
<keyword evidence="13 16" id="KW-0496">Mitochondrion</keyword>
<keyword evidence="5" id="KW-0679">Respiratory chain</keyword>
<feature type="transmembrane region" description="Helical" evidence="16">
    <location>
        <begin position="271"/>
        <end position="292"/>
    </location>
</feature>
<feature type="signal peptide" evidence="17">
    <location>
        <begin position="1"/>
        <end position="19"/>
    </location>
</feature>
<sequence length="623" mass="68440">MYLLVILIPLLSAVGSGLGGRYLGRKGAGLLASVWVIASSLLSFVLCYEILINGSAVYIELGRWIESDLLITNFGLQFDVITAVMLIVVTTISGLVHIYSTSYMREDPHLPRFMSYLSLFTFFMLVLVTSNNYVQLFIGWEGVGLCSYLLINFWFTRIQANKAAIKAMLINRIGDIGLMLAIILIWKEFGVLDYCSLFSTLSPSSACTWICILLTIGAIGKSAQLGLHTWLPDAMEGPTPVSALIHAATMVTAGVFLIIRSAPLFDHSPTATIIVGLVGSLTAFFAATVGLVQSDIKKVIAYSTCSQLGYMVMACGTYSCISSLYHLLTHAFFKALLFLGAGSIIHALLDEQDLRKMGGIIRGLPLTYVLMLIGSLSLAGFPYLSGFYSKDLILELTYNSYCLISIYWLASITAFLTAFYSFRLIYLSFVSKPNLTRMSAQHLQEADWNLLGPLLVLGAGSILVGYIAQNMVFAPGIRPLPLVPTIVSLAPVIMSVTGILLVFILRPYIIYYITRPSIYGFLFYAWEFNQIANYYIGSTAWKFGHIVSYRTIDRGILEILGPTGIARCTIDRGILEILGPTGIARFIVDRTKELSNLQSGLLFNYALMILVGAAIALKFLIVN</sequence>
<evidence type="ECO:0000256" key="8">
    <source>
        <dbReference type="ARBA" id="ARBA00022967"/>
    </source>
</evidence>
<evidence type="ECO:0000256" key="7">
    <source>
        <dbReference type="ARBA" id="ARBA00022792"/>
    </source>
</evidence>
<comment type="subcellular location">
    <subcellularLocation>
        <location evidence="1">Mitochondrion inner membrane</location>
        <topology evidence="1">Multi-pass membrane protein</topology>
    </subcellularLocation>
</comment>
<keyword evidence="8" id="KW-1278">Translocase</keyword>
<feature type="transmembrane region" description="Helical" evidence="16">
    <location>
        <begin position="80"/>
        <end position="101"/>
    </location>
</feature>
<dbReference type="AlphaFoldDB" id="A0A0B4R6V6"/>
<dbReference type="InterPro" id="IPR018393">
    <property type="entry name" value="NADHpl_OxRdtase_5_subgr"/>
</dbReference>
<name>A0A0B4R6V6_NARHA</name>
<keyword evidence="10 16" id="KW-1133">Transmembrane helix</keyword>
<evidence type="ECO:0000256" key="14">
    <source>
        <dbReference type="ARBA" id="ARBA00023136"/>
    </source>
</evidence>
<evidence type="ECO:0000256" key="9">
    <source>
        <dbReference type="ARBA" id="ARBA00022982"/>
    </source>
</evidence>
<protein>
    <recommendedName>
        <fullName evidence="3 16">NADH-ubiquinone oxidoreductase chain 5</fullName>
        <ecNumber evidence="2 16">7.1.1.2</ecNumber>
    </recommendedName>
</protein>
<feature type="transmembrane region" description="Helical" evidence="16">
    <location>
        <begin position="448"/>
        <end position="468"/>
    </location>
</feature>
<dbReference type="PRINTS" id="PR01435">
    <property type="entry name" value="NPOXDRDTASE5"/>
</dbReference>
<evidence type="ECO:0000256" key="2">
    <source>
        <dbReference type="ARBA" id="ARBA00012944"/>
    </source>
</evidence>
<evidence type="ECO:0000313" key="21">
    <source>
        <dbReference type="EMBL" id="AIX11469.1"/>
    </source>
</evidence>
<feature type="transmembrane region" description="Helical" evidence="16">
    <location>
        <begin position="167"/>
        <end position="186"/>
    </location>
</feature>
<comment type="function">
    <text evidence="16">Core subunit of the mitochondrial membrane respiratory chain NADH dehydrogenase (Complex I) which catalyzes electron transfer from NADH through the respiratory chain, using ubiquinone as an electron acceptor. Essential for the catalytic activity and assembly of complex I.</text>
</comment>
<keyword evidence="9" id="KW-0249">Electron transport</keyword>
<feature type="domain" description="NADH:quinone oxidoreductase/Mrp antiporter transmembrane" evidence="18">
    <location>
        <begin position="130"/>
        <end position="416"/>
    </location>
</feature>
<evidence type="ECO:0000259" key="20">
    <source>
        <dbReference type="Pfam" id="PF06455"/>
    </source>
</evidence>
<feature type="transmembrane region" description="Helical" evidence="16">
    <location>
        <begin position="29"/>
        <end position="48"/>
    </location>
</feature>
<dbReference type="InterPro" id="IPR001750">
    <property type="entry name" value="ND/Mrp_TM"/>
</dbReference>
<feature type="transmembrane region" description="Helical" evidence="16">
    <location>
        <begin position="241"/>
        <end position="259"/>
    </location>
</feature>
<dbReference type="EC" id="7.1.1.2" evidence="2 16"/>
<dbReference type="GO" id="GO:0015990">
    <property type="term" value="P:electron transport coupled proton transport"/>
    <property type="evidence" value="ECO:0007669"/>
    <property type="project" value="TreeGrafter"/>
</dbReference>
<feature type="domain" description="NADH-Ubiquinone oxidoreductase (complex I) chain 5 N-terminal" evidence="19">
    <location>
        <begin position="64"/>
        <end position="114"/>
    </location>
</feature>
<feature type="transmembrane region" description="Helical" evidence="16">
    <location>
        <begin position="136"/>
        <end position="155"/>
    </location>
</feature>
<feature type="transmembrane region" description="Helical" evidence="16">
    <location>
        <begin position="113"/>
        <end position="130"/>
    </location>
</feature>
<feature type="transmembrane region" description="Helical" evidence="16">
    <location>
        <begin position="299"/>
        <end position="325"/>
    </location>
</feature>
<dbReference type="GO" id="GO:0042773">
    <property type="term" value="P:ATP synthesis coupled electron transport"/>
    <property type="evidence" value="ECO:0007669"/>
    <property type="project" value="InterPro"/>
</dbReference>
<evidence type="ECO:0000256" key="11">
    <source>
        <dbReference type="ARBA" id="ARBA00023027"/>
    </source>
</evidence>
<comment type="similarity">
    <text evidence="16">Belongs to the complex I subunit 5 family.</text>
</comment>
<evidence type="ECO:0000256" key="4">
    <source>
        <dbReference type="ARBA" id="ARBA00022448"/>
    </source>
</evidence>
<dbReference type="Pfam" id="PF00361">
    <property type="entry name" value="Proton_antipo_M"/>
    <property type="match status" value="1"/>
</dbReference>
<dbReference type="Pfam" id="PF06455">
    <property type="entry name" value="NADH5_C"/>
    <property type="match status" value="1"/>
</dbReference>
<feature type="transmembrane region" description="Helical" evidence="16">
    <location>
        <begin position="480"/>
        <end position="505"/>
    </location>
</feature>